<gene>
    <name evidence="2" type="ORF">ADM99_04605</name>
</gene>
<organism evidence="2 3">
    <name type="scientific">Leptolinea tardivitalis</name>
    <dbReference type="NCBI Taxonomy" id="229920"/>
    <lineage>
        <taxon>Bacteria</taxon>
        <taxon>Bacillati</taxon>
        <taxon>Chloroflexota</taxon>
        <taxon>Anaerolineae</taxon>
        <taxon>Anaerolineales</taxon>
        <taxon>Anaerolineaceae</taxon>
        <taxon>Leptolinea</taxon>
    </lineage>
</organism>
<dbReference type="PATRIC" id="fig|229920.5.peg.2584"/>
<sequence length="241" mass="27568">MWVGRRSSISQNEIRLLSAIADIAANAIYRSTLHEQTQKDAAELANAYETTLEGWARALELREQETAGHSKRVVKYSVELAKAMGFGPQDLINIQRGARLHDIGKMGIPDKILLKKGPLSEKEWQVMRKHPIYAHNLLSQIPYLIPALDIPYYHHERWDGTGYPNGLKEYDIPIAARIFSVVDVWDALSSDRPYRKAWSEEEVLLYLKEQAGRQFDPEVVATFLKILENKKDSEINDLKTL</sequence>
<keyword evidence="2" id="KW-0378">Hydrolase</keyword>
<dbReference type="CDD" id="cd00077">
    <property type="entry name" value="HDc"/>
    <property type="match status" value="1"/>
</dbReference>
<evidence type="ECO:0000313" key="3">
    <source>
        <dbReference type="Proteomes" id="UP000050430"/>
    </source>
</evidence>
<dbReference type="PROSITE" id="PS51832">
    <property type="entry name" value="HD_GYP"/>
    <property type="match status" value="1"/>
</dbReference>
<dbReference type="PANTHER" id="PTHR45228:SF1">
    <property type="entry name" value="CYCLIC DI-GMP PHOSPHODIESTERASE TM_0186"/>
    <property type="match status" value="1"/>
</dbReference>
<evidence type="ECO:0000313" key="2">
    <source>
        <dbReference type="EMBL" id="KPL73550.1"/>
    </source>
</evidence>
<keyword evidence="3" id="KW-1185">Reference proteome</keyword>
<dbReference type="STRING" id="229920.ADM99_04605"/>
<comment type="caution">
    <text evidence="2">The sequence shown here is derived from an EMBL/GenBank/DDBJ whole genome shotgun (WGS) entry which is preliminary data.</text>
</comment>
<protein>
    <submittedName>
        <fullName evidence="2">Phosphohydrolase</fullName>
    </submittedName>
</protein>
<dbReference type="Gene3D" id="1.10.3210.10">
    <property type="entry name" value="Hypothetical protein af1432"/>
    <property type="match status" value="1"/>
</dbReference>
<dbReference type="Pfam" id="PF13487">
    <property type="entry name" value="HD_5"/>
    <property type="match status" value="1"/>
</dbReference>
<proteinExistence type="predicted"/>
<dbReference type="GO" id="GO:0016787">
    <property type="term" value="F:hydrolase activity"/>
    <property type="evidence" value="ECO:0007669"/>
    <property type="project" value="UniProtKB-KW"/>
</dbReference>
<dbReference type="InterPro" id="IPR052020">
    <property type="entry name" value="Cyclic_di-GMP/3'3'-cGAMP_PDE"/>
</dbReference>
<feature type="domain" description="HD-GYP" evidence="1">
    <location>
        <begin position="44"/>
        <end position="239"/>
    </location>
</feature>
<accession>A0A0P6WXZ4</accession>
<dbReference type="InterPro" id="IPR003607">
    <property type="entry name" value="HD/PDEase_dom"/>
</dbReference>
<dbReference type="Proteomes" id="UP000050430">
    <property type="component" value="Unassembled WGS sequence"/>
</dbReference>
<dbReference type="InterPro" id="IPR037522">
    <property type="entry name" value="HD_GYP_dom"/>
</dbReference>
<dbReference type="AlphaFoldDB" id="A0A0P6WXZ4"/>
<dbReference type="PANTHER" id="PTHR45228">
    <property type="entry name" value="CYCLIC DI-GMP PHOSPHODIESTERASE TM_0186-RELATED"/>
    <property type="match status" value="1"/>
</dbReference>
<name>A0A0P6WXZ4_9CHLR</name>
<dbReference type="EMBL" id="LGCK01000006">
    <property type="protein sequence ID" value="KPL73550.1"/>
    <property type="molecule type" value="Genomic_DNA"/>
</dbReference>
<reference evidence="2 3" key="1">
    <citation type="submission" date="2015-07" db="EMBL/GenBank/DDBJ databases">
        <title>Genome sequence of Leptolinea tardivitalis DSM 16556.</title>
        <authorList>
            <person name="Hemp J."/>
            <person name="Ward L.M."/>
            <person name="Pace L.A."/>
            <person name="Fischer W.W."/>
        </authorList>
    </citation>
    <scope>NUCLEOTIDE SEQUENCE [LARGE SCALE GENOMIC DNA]</scope>
    <source>
        <strain evidence="2 3">YMTK-2</strain>
    </source>
</reference>
<dbReference type="SUPFAM" id="SSF109604">
    <property type="entry name" value="HD-domain/PDEase-like"/>
    <property type="match status" value="1"/>
</dbReference>
<evidence type="ECO:0000259" key="1">
    <source>
        <dbReference type="PROSITE" id="PS51832"/>
    </source>
</evidence>
<dbReference type="SMART" id="SM00471">
    <property type="entry name" value="HDc"/>
    <property type="match status" value="1"/>
</dbReference>